<dbReference type="EMBL" id="ACEA01000017">
    <property type="protein sequence ID" value="EEG24458.1"/>
    <property type="molecule type" value="Genomic_DNA"/>
</dbReference>
<evidence type="ECO:0000313" key="2">
    <source>
        <dbReference type="Proteomes" id="UP000005837"/>
    </source>
</evidence>
<name>C0DUR0_EIKCO</name>
<organism evidence="1 2">
    <name type="scientific">Eikenella corrodens ATCC 23834</name>
    <dbReference type="NCBI Taxonomy" id="546274"/>
    <lineage>
        <taxon>Bacteria</taxon>
        <taxon>Pseudomonadati</taxon>
        <taxon>Pseudomonadota</taxon>
        <taxon>Betaproteobacteria</taxon>
        <taxon>Neisseriales</taxon>
        <taxon>Neisseriaceae</taxon>
        <taxon>Eikenella</taxon>
    </lineage>
</organism>
<gene>
    <name evidence="1" type="ORF">EIKCOROL_01096</name>
</gene>
<accession>C0DUR0</accession>
<proteinExistence type="predicted"/>
<protein>
    <submittedName>
        <fullName evidence="1">Uncharacterized protein</fullName>
    </submittedName>
</protein>
<sequence length="51" mass="5627">MDFIANSARRLQWEGAGCGMMRRDGFQVALSASAANTERLPESCVSDFLIF</sequence>
<dbReference type="HOGENOM" id="CLU_3098347_0_0_4"/>
<comment type="caution">
    <text evidence="1">The sequence shown here is derived from an EMBL/GenBank/DDBJ whole genome shotgun (WGS) entry which is preliminary data.</text>
</comment>
<reference evidence="1 2" key="1">
    <citation type="submission" date="2009-01" db="EMBL/GenBank/DDBJ databases">
        <authorList>
            <person name="Fulton L."/>
            <person name="Clifton S."/>
            <person name="Chinwalla A.T."/>
            <person name="Mitreva M."/>
            <person name="Sodergren E."/>
            <person name="Weinstock G."/>
            <person name="Clifton S."/>
            <person name="Dooling D.J."/>
            <person name="Fulton B."/>
            <person name="Minx P."/>
            <person name="Pepin K.H."/>
            <person name="Johnson M."/>
            <person name="Bhonagiri V."/>
            <person name="Nash W.E."/>
            <person name="Mardis E.R."/>
            <person name="Wilson R.K."/>
        </authorList>
    </citation>
    <scope>NUCLEOTIDE SEQUENCE [LARGE SCALE GENOMIC DNA]</scope>
    <source>
        <strain evidence="1 2">ATCC 23834</strain>
    </source>
</reference>
<evidence type="ECO:0000313" key="1">
    <source>
        <dbReference type="EMBL" id="EEG24458.1"/>
    </source>
</evidence>
<dbReference type="Proteomes" id="UP000005837">
    <property type="component" value="Unassembled WGS sequence"/>
</dbReference>
<dbReference type="AlphaFoldDB" id="C0DUR0"/>